<dbReference type="GO" id="GO:0046654">
    <property type="term" value="P:tetrahydrofolate biosynthetic process"/>
    <property type="evidence" value="ECO:0007669"/>
    <property type="project" value="UniProtKB-UniPathway"/>
</dbReference>
<dbReference type="SUPFAM" id="SSF55083">
    <property type="entry name" value="6-hydroxymethyl-7,8-dihydropterin pyrophosphokinase, HPPK"/>
    <property type="match status" value="1"/>
</dbReference>
<dbReference type="Gene3D" id="3.30.70.560">
    <property type="entry name" value="7,8-Dihydro-6-hydroxymethylpterin-pyrophosphokinase HPPK"/>
    <property type="match status" value="1"/>
</dbReference>
<dbReference type="GO" id="GO:0003848">
    <property type="term" value="F:2-amino-4-hydroxy-6-hydroxymethyldihydropteridine diphosphokinase activity"/>
    <property type="evidence" value="ECO:0007669"/>
    <property type="project" value="UniProtKB-EC"/>
</dbReference>
<keyword evidence="9" id="KW-0289">Folate biosynthesis</keyword>
<evidence type="ECO:0000256" key="9">
    <source>
        <dbReference type="ARBA" id="ARBA00022909"/>
    </source>
</evidence>
<comment type="function">
    <text evidence="10">Catalyzes the transfer of pyrophosphate from adenosine triphosphate (ATP) to 6-hydroxymethyl-7,8-dihydropterin, an enzymatic step in folate biosynthesis pathway.</text>
</comment>
<evidence type="ECO:0000313" key="14">
    <source>
        <dbReference type="EMBL" id="SCY84865.1"/>
    </source>
</evidence>
<dbReference type="NCBIfam" id="TIGR01498">
    <property type="entry name" value="folK"/>
    <property type="match status" value="1"/>
</dbReference>
<comment type="similarity">
    <text evidence="2">Belongs to the HPPK family.</text>
</comment>
<organism evidence="14 15">
    <name type="scientific">Paracoccus tibetensis</name>
    <dbReference type="NCBI Taxonomy" id="336292"/>
    <lineage>
        <taxon>Bacteria</taxon>
        <taxon>Pseudomonadati</taxon>
        <taxon>Pseudomonadota</taxon>
        <taxon>Alphaproteobacteria</taxon>
        <taxon>Rhodobacterales</taxon>
        <taxon>Paracoccaceae</taxon>
        <taxon>Paracoccus</taxon>
    </lineage>
</organism>
<keyword evidence="8" id="KW-0067">ATP-binding</keyword>
<evidence type="ECO:0000256" key="5">
    <source>
        <dbReference type="ARBA" id="ARBA00022679"/>
    </source>
</evidence>
<dbReference type="EC" id="2.7.6.3" evidence="3"/>
<evidence type="ECO:0000256" key="2">
    <source>
        <dbReference type="ARBA" id="ARBA00005810"/>
    </source>
</evidence>
<keyword evidence="7 14" id="KW-0418">Kinase</keyword>
<dbReference type="Proteomes" id="UP000199502">
    <property type="component" value="Unassembled WGS sequence"/>
</dbReference>
<evidence type="ECO:0000256" key="10">
    <source>
        <dbReference type="ARBA" id="ARBA00029409"/>
    </source>
</evidence>
<evidence type="ECO:0000256" key="7">
    <source>
        <dbReference type="ARBA" id="ARBA00022777"/>
    </source>
</evidence>
<keyword evidence="5" id="KW-0808">Transferase</keyword>
<protein>
    <recommendedName>
        <fullName evidence="4">2-amino-4-hydroxy-6-hydroxymethyldihydropteridine pyrophosphokinase</fullName>
        <ecNumber evidence="3">2.7.6.3</ecNumber>
    </recommendedName>
    <alternativeName>
        <fullName evidence="11">6-hydroxymethyl-7,8-dihydropterin pyrophosphokinase</fullName>
    </alternativeName>
    <alternativeName>
        <fullName evidence="12">7,8-dihydro-6-hydroxymethylpterin-pyrophosphokinase</fullName>
    </alternativeName>
</protein>
<dbReference type="InterPro" id="IPR000550">
    <property type="entry name" value="Hppk"/>
</dbReference>
<evidence type="ECO:0000313" key="15">
    <source>
        <dbReference type="Proteomes" id="UP000199502"/>
    </source>
</evidence>
<dbReference type="GO" id="GO:0046656">
    <property type="term" value="P:folic acid biosynthetic process"/>
    <property type="evidence" value="ECO:0007669"/>
    <property type="project" value="UniProtKB-KW"/>
</dbReference>
<dbReference type="STRING" id="336292.SAMN05660710_03072"/>
<dbReference type="UniPathway" id="UPA00077">
    <property type="reaction ID" value="UER00155"/>
</dbReference>
<feature type="domain" description="7,8-dihydro-6-hydroxymethylpterin-pyrophosphokinase" evidence="13">
    <location>
        <begin position="5"/>
        <end position="109"/>
    </location>
</feature>
<evidence type="ECO:0000256" key="8">
    <source>
        <dbReference type="ARBA" id="ARBA00022840"/>
    </source>
</evidence>
<gene>
    <name evidence="14" type="ORF">SAMN05660710_03072</name>
</gene>
<evidence type="ECO:0000259" key="13">
    <source>
        <dbReference type="Pfam" id="PF01288"/>
    </source>
</evidence>
<dbReference type="Pfam" id="PF01288">
    <property type="entry name" value="HPPK"/>
    <property type="match status" value="1"/>
</dbReference>
<keyword evidence="6" id="KW-0547">Nucleotide-binding</keyword>
<reference evidence="14 15" key="1">
    <citation type="submission" date="2016-10" db="EMBL/GenBank/DDBJ databases">
        <authorList>
            <person name="de Groot N.N."/>
        </authorList>
    </citation>
    <scope>NUCLEOTIDE SEQUENCE [LARGE SCALE GENOMIC DNA]</scope>
    <source>
        <strain evidence="14 15">CGMCC 1.8925</strain>
    </source>
</reference>
<keyword evidence="15" id="KW-1185">Reference proteome</keyword>
<evidence type="ECO:0000256" key="1">
    <source>
        <dbReference type="ARBA" id="ARBA00005051"/>
    </source>
</evidence>
<dbReference type="GO" id="GO:0005524">
    <property type="term" value="F:ATP binding"/>
    <property type="evidence" value="ECO:0007669"/>
    <property type="project" value="UniProtKB-KW"/>
</dbReference>
<evidence type="ECO:0000256" key="4">
    <source>
        <dbReference type="ARBA" id="ARBA00016218"/>
    </source>
</evidence>
<name>A0A1G5J933_9RHOB</name>
<dbReference type="PANTHER" id="PTHR43071">
    <property type="entry name" value="2-AMINO-4-HYDROXY-6-HYDROXYMETHYLDIHYDROPTERIDINE PYROPHOSPHOKINASE"/>
    <property type="match status" value="1"/>
</dbReference>
<dbReference type="AlphaFoldDB" id="A0A1G5J933"/>
<sequence length="147" mass="15696">MPAGSGPDFANAVALIRTSLGPEALLSCLHEIEAEAGRDRSGGRWSARVLDLDLIALDDRVLPDAATLRGWIDLPPAEQARRAPAHLLLPHPRMQDRAFVLAPLCEIAPFWRHPLTGASAAQMLVDLGPDALAGMRPLPWPPAVPAA</sequence>
<evidence type="ECO:0000256" key="12">
    <source>
        <dbReference type="ARBA" id="ARBA00033413"/>
    </source>
</evidence>
<dbReference type="EMBL" id="FMVT01000011">
    <property type="protein sequence ID" value="SCY84865.1"/>
    <property type="molecule type" value="Genomic_DNA"/>
</dbReference>
<dbReference type="GO" id="GO:0016301">
    <property type="term" value="F:kinase activity"/>
    <property type="evidence" value="ECO:0007669"/>
    <property type="project" value="UniProtKB-KW"/>
</dbReference>
<evidence type="ECO:0000256" key="11">
    <source>
        <dbReference type="ARBA" id="ARBA00029766"/>
    </source>
</evidence>
<proteinExistence type="inferred from homology"/>
<dbReference type="InterPro" id="IPR035907">
    <property type="entry name" value="Hppk_sf"/>
</dbReference>
<accession>A0A1G5J933</accession>
<comment type="pathway">
    <text evidence="1">Cofactor biosynthesis; tetrahydrofolate biosynthesis; 2-amino-4-hydroxy-6-hydroxymethyl-7,8-dihydropteridine diphosphate from 7,8-dihydroneopterin triphosphate: step 4/4.</text>
</comment>
<dbReference type="PANTHER" id="PTHR43071:SF1">
    <property type="entry name" value="2-AMINO-4-HYDROXY-6-HYDROXYMETHYLDIHYDROPTERIDINE PYROPHOSPHOKINASE"/>
    <property type="match status" value="1"/>
</dbReference>
<evidence type="ECO:0000256" key="3">
    <source>
        <dbReference type="ARBA" id="ARBA00013253"/>
    </source>
</evidence>
<evidence type="ECO:0000256" key="6">
    <source>
        <dbReference type="ARBA" id="ARBA00022741"/>
    </source>
</evidence>